<dbReference type="EMBL" id="JACHLR010000003">
    <property type="protein sequence ID" value="MBB4857533.1"/>
    <property type="molecule type" value="Genomic_DNA"/>
</dbReference>
<reference evidence="1 2" key="1">
    <citation type="submission" date="2020-08" db="EMBL/GenBank/DDBJ databases">
        <title>Functional genomics of gut bacteria from endangered species of beetles.</title>
        <authorList>
            <person name="Carlos-Shanley C."/>
        </authorList>
    </citation>
    <scope>NUCLEOTIDE SEQUENCE [LARGE SCALE GENOMIC DNA]</scope>
    <source>
        <strain evidence="1 2">S00245</strain>
    </source>
</reference>
<keyword evidence="2" id="KW-1185">Reference proteome</keyword>
<evidence type="ECO:0000313" key="1">
    <source>
        <dbReference type="EMBL" id="MBB4857533.1"/>
    </source>
</evidence>
<comment type="caution">
    <text evidence="1">The sequence shown here is derived from an EMBL/GenBank/DDBJ whole genome shotgun (WGS) entry which is preliminary data.</text>
</comment>
<gene>
    <name evidence="1" type="ORF">HNO88_000844</name>
</gene>
<evidence type="ECO:0000313" key="2">
    <source>
        <dbReference type="Proteomes" id="UP000555448"/>
    </source>
</evidence>
<accession>A0A7W7K8K2</accession>
<proteinExistence type="predicted"/>
<dbReference type="AlphaFoldDB" id="A0A7W7K8K2"/>
<protein>
    <submittedName>
        <fullName evidence="1">CO/xanthine dehydrogenase Mo-binding subunit</fullName>
    </submittedName>
</protein>
<dbReference type="Proteomes" id="UP000555448">
    <property type="component" value="Unassembled WGS sequence"/>
</dbReference>
<name>A0A7W7K8K2_9SPHN</name>
<dbReference type="SUPFAM" id="SSF56003">
    <property type="entry name" value="Molybdenum cofactor-binding domain"/>
    <property type="match status" value="1"/>
</dbReference>
<dbReference type="Gene3D" id="3.30.365.10">
    <property type="entry name" value="Aldehyde oxidase/xanthine dehydrogenase, molybdopterin binding domain"/>
    <property type="match status" value="1"/>
</dbReference>
<dbReference type="InterPro" id="IPR037165">
    <property type="entry name" value="AldOxase/xan_DH_Mopterin-bd_sf"/>
</dbReference>
<dbReference type="GO" id="GO:0016491">
    <property type="term" value="F:oxidoreductase activity"/>
    <property type="evidence" value="ECO:0007669"/>
    <property type="project" value="InterPro"/>
</dbReference>
<sequence>MEIEVERETGGITIHRVNAAIDVGQAADPDGIRN</sequence>
<organism evidence="1 2">
    <name type="scientific">Novosphingobium chloroacetimidivorans</name>
    <dbReference type="NCBI Taxonomy" id="1428314"/>
    <lineage>
        <taxon>Bacteria</taxon>
        <taxon>Pseudomonadati</taxon>
        <taxon>Pseudomonadota</taxon>
        <taxon>Alphaproteobacteria</taxon>
        <taxon>Sphingomonadales</taxon>
        <taxon>Sphingomonadaceae</taxon>
        <taxon>Novosphingobium</taxon>
    </lineage>
</organism>